<accession>A0A316Z1J6</accession>
<feature type="compositionally biased region" description="Low complexity" evidence="1">
    <location>
        <begin position="358"/>
        <end position="383"/>
    </location>
</feature>
<feature type="compositionally biased region" description="Low complexity" evidence="1">
    <location>
        <begin position="570"/>
        <end position="598"/>
    </location>
</feature>
<protein>
    <submittedName>
        <fullName evidence="2">Uncharacterized protein</fullName>
    </submittedName>
</protein>
<organism evidence="2 3">
    <name type="scientific">Tilletiopsis washingtonensis</name>
    <dbReference type="NCBI Taxonomy" id="58919"/>
    <lineage>
        <taxon>Eukaryota</taxon>
        <taxon>Fungi</taxon>
        <taxon>Dikarya</taxon>
        <taxon>Basidiomycota</taxon>
        <taxon>Ustilaginomycotina</taxon>
        <taxon>Exobasidiomycetes</taxon>
        <taxon>Entylomatales</taxon>
        <taxon>Entylomatales incertae sedis</taxon>
        <taxon>Tilletiopsis</taxon>
    </lineage>
</organism>
<gene>
    <name evidence="2" type="ORF">FA09DRAFT_155505</name>
</gene>
<feature type="compositionally biased region" description="Low complexity" evidence="1">
    <location>
        <begin position="530"/>
        <end position="542"/>
    </location>
</feature>
<feature type="compositionally biased region" description="Polar residues" evidence="1">
    <location>
        <begin position="344"/>
        <end position="354"/>
    </location>
</feature>
<sequence>MLCDTVVSLSSSLDAISRARLICIVRRADILEQAHEYRHKWRFTPMSQEELLRDMVTPRKLQRKGQAIELELEELEALSAGREDAPAQRWTVFMKDNLLYELHGVRFSLYVTQSMTLRNLVRADFCREPSWEFYSMGEIVEQTRGKHALHMPCGPGFDHVDELVLGKLSSTGLPALFPCIATIPSDLVTYINYCGTYLVETQFMCNDTWNGRLETGPRIESILLGLLRGFENFLIEVSIETHASAGQPSASVTFRPVRPPCEFLGCSLRAGLEKWARERRETAPRYRRTPVELTIAHLERSFLAMDMASSPGEGDLDNTPPRAQTPPSALTGLAFGSDGEPGAETSSSTRSSFNAGVPSDQSHAHSAPAAAQAPPASSQGAPDISASAFGPLSSDGSQWSSNAQYFQDAASQAFGQQNAGMVAAPAQSFAQSQTFAMPQQMFDPHDRRGLQATDGSAQQRFATRNDGGGSHELGSQAQAQLPNYVLDRGQNMAQQAAQGYYQTDAATDTTGSRMQRPSSTSQQDPLQAYSNAASAEMHASAARAKEGHGYPSVLAGSMAMPDQGAGWAQSGGMRQQPQQQQQQQQQQSSDSSGAGYSSFLDESWMPSQQQYQQYQQQQQQSRYRQQQQPQQRSDDAGRQGRPQQ</sequence>
<proteinExistence type="predicted"/>
<feature type="region of interest" description="Disordered" evidence="1">
    <location>
        <begin position="308"/>
        <end position="398"/>
    </location>
</feature>
<evidence type="ECO:0000313" key="2">
    <source>
        <dbReference type="EMBL" id="PWN95236.1"/>
    </source>
</evidence>
<feature type="region of interest" description="Disordered" evidence="1">
    <location>
        <begin position="507"/>
        <end position="644"/>
    </location>
</feature>
<evidence type="ECO:0000256" key="1">
    <source>
        <dbReference type="SAM" id="MobiDB-lite"/>
    </source>
</evidence>
<name>A0A316Z1J6_9BASI</name>
<dbReference type="EMBL" id="KZ819306">
    <property type="protein sequence ID" value="PWN95236.1"/>
    <property type="molecule type" value="Genomic_DNA"/>
</dbReference>
<keyword evidence="3" id="KW-1185">Reference proteome</keyword>
<dbReference type="AlphaFoldDB" id="A0A316Z1J6"/>
<feature type="compositionally biased region" description="Low complexity" evidence="1">
    <location>
        <begin position="606"/>
        <end position="631"/>
    </location>
</feature>
<dbReference type="RefSeq" id="XP_025595515.1">
    <property type="nucleotide sequence ID" value="XM_025739210.1"/>
</dbReference>
<feature type="compositionally biased region" description="Polar residues" evidence="1">
    <location>
        <begin position="507"/>
        <end position="529"/>
    </location>
</feature>
<reference evidence="2 3" key="1">
    <citation type="journal article" date="2018" name="Mol. Biol. Evol.">
        <title>Broad Genomic Sampling Reveals a Smut Pathogenic Ancestry of the Fungal Clade Ustilaginomycotina.</title>
        <authorList>
            <person name="Kijpornyongpan T."/>
            <person name="Mondo S.J."/>
            <person name="Barry K."/>
            <person name="Sandor L."/>
            <person name="Lee J."/>
            <person name="Lipzen A."/>
            <person name="Pangilinan J."/>
            <person name="LaButti K."/>
            <person name="Hainaut M."/>
            <person name="Henrissat B."/>
            <person name="Grigoriev I.V."/>
            <person name="Spatafora J.W."/>
            <person name="Aime M.C."/>
        </authorList>
    </citation>
    <scope>NUCLEOTIDE SEQUENCE [LARGE SCALE GENOMIC DNA]</scope>
    <source>
        <strain evidence="2 3">MCA 4186</strain>
    </source>
</reference>
<dbReference type="GeneID" id="37266756"/>
<evidence type="ECO:0000313" key="3">
    <source>
        <dbReference type="Proteomes" id="UP000245946"/>
    </source>
</evidence>
<dbReference type="Proteomes" id="UP000245946">
    <property type="component" value="Unassembled WGS sequence"/>
</dbReference>